<sequence>METWRYWSDGHTGFEALEAFLKNNSGLPGPRANLKLAEQFAEEVMGRMPDESAWKLLLEWSRRSEVEAPANDPGEFLPFCAIQAIGACYTALAAERKKEALLVLKEAMSDPRWRVREAVAIALQRIGEQDFGLLEQWFEDWLEQANALERRAFVAALAHPPLLGIQEHARFGLRLAERILQDWAMGLPISEKEEARVLNKGLEYTLSVLVEKEPEEGFAVMRRVAAMNDKQMDRILSANLGKARLSKKYSIEVAEVRLLLQEN</sequence>
<reference evidence="1 2" key="1">
    <citation type="submission" date="2021-03" db="EMBL/GenBank/DDBJ databases">
        <title>Antimicrobial resistance genes in bacteria isolated from Japanese honey, and their potential for conferring macrolide and lincosamide resistance in the American foulbrood pathogen Paenibacillus larvae.</title>
        <authorList>
            <person name="Okamoto M."/>
            <person name="Kumagai M."/>
            <person name="Kanamori H."/>
            <person name="Takamatsu D."/>
        </authorList>
    </citation>
    <scope>NUCLEOTIDE SEQUENCE [LARGE SCALE GENOMIC DNA]</scope>
    <source>
        <strain evidence="1 2">J42TS3</strain>
    </source>
</reference>
<accession>A0ABQ4MAN2</accession>
<comment type="caution">
    <text evidence="1">The sequence shown here is derived from an EMBL/GenBank/DDBJ whole genome shotgun (WGS) entry which is preliminary data.</text>
</comment>
<keyword evidence="2" id="KW-1185">Reference proteome</keyword>
<organism evidence="1 2">
    <name type="scientific">Paenibacillus vini</name>
    <dbReference type="NCBI Taxonomy" id="1476024"/>
    <lineage>
        <taxon>Bacteria</taxon>
        <taxon>Bacillati</taxon>
        <taxon>Bacillota</taxon>
        <taxon>Bacilli</taxon>
        <taxon>Bacillales</taxon>
        <taxon>Paenibacillaceae</taxon>
        <taxon>Paenibacillus</taxon>
    </lineage>
</organism>
<proteinExistence type="predicted"/>
<dbReference type="RefSeq" id="WP_213654698.1">
    <property type="nucleotide sequence ID" value="NZ_BOSL01000005.1"/>
</dbReference>
<protein>
    <recommendedName>
        <fullName evidence="3">HEAT repeat domain-containing protein</fullName>
    </recommendedName>
</protein>
<dbReference type="Proteomes" id="UP000679992">
    <property type="component" value="Unassembled WGS sequence"/>
</dbReference>
<evidence type="ECO:0000313" key="2">
    <source>
        <dbReference type="Proteomes" id="UP000679992"/>
    </source>
</evidence>
<dbReference type="Gene3D" id="1.25.10.10">
    <property type="entry name" value="Leucine-rich Repeat Variant"/>
    <property type="match status" value="1"/>
</dbReference>
<evidence type="ECO:0000313" key="1">
    <source>
        <dbReference type="EMBL" id="GIP53032.1"/>
    </source>
</evidence>
<dbReference type="InterPro" id="IPR016024">
    <property type="entry name" value="ARM-type_fold"/>
</dbReference>
<dbReference type="InterPro" id="IPR011989">
    <property type="entry name" value="ARM-like"/>
</dbReference>
<gene>
    <name evidence="1" type="ORF">J42TS3_20670</name>
</gene>
<evidence type="ECO:0008006" key="3">
    <source>
        <dbReference type="Google" id="ProtNLM"/>
    </source>
</evidence>
<name>A0ABQ4MAN2_9BACL</name>
<dbReference type="EMBL" id="BOSL01000005">
    <property type="protein sequence ID" value="GIP53032.1"/>
    <property type="molecule type" value="Genomic_DNA"/>
</dbReference>
<dbReference type="SUPFAM" id="SSF48371">
    <property type="entry name" value="ARM repeat"/>
    <property type="match status" value="1"/>
</dbReference>